<sequence length="293" mass="30994">MHLHTVRRAIIAVLAATTVNGALTRVTNFGTNPTNLQMNIYVPAQVASKPAVILALHGCFGSGEAYATQTEYDTLSDTKGFITIYPSSKRDSNCWEVNTAKGLSRNAGGDNQGLVSMVDYTITKYSADPAKVFVTGSSSGCMMTNVLMATYPDVFAAATCYSGVPAGCLAGSPGASPISADPKCASGLNVKSQAEWVSIAKAMYPGYTGKYPKLATWHGTADTLVKLPNLGEQLKQWSGVQGVAFARNETNTPETGYTKIVYGNGSELVGYEARGVGHTVPVHEQEDLAWFGI</sequence>
<evidence type="ECO:0000256" key="3">
    <source>
        <dbReference type="ARBA" id="ARBA00022525"/>
    </source>
</evidence>
<evidence type="ECO:0000256" key="1">
    <source>
        <dbReference type="ARBA" id="ARBA00004613"/>
    </source>
</evidence>
<keyword evidence="7 9" id="KW-0119">Carbohydrate metabolism</keyword>
<evidence type="ECO:0000256" key="2">
    <source>
        <dbReference type="ARBA" id="ARBA00022487"/>
    </source>
</evidence>
<evidence type="ECO:0000256" key="4">
    <source>
        <dbReference type="ARBA" id="ARBA00022729"/>
    </source>
</evidence>
<evidence type="ECO:0000256" key="7">
    <source>
        <dbReference type="ARBA" id="ARBA00023277"/>
    </source>
</evidence>
<gene>
    <name evidence="10" type="ORF">SLS59_007026</name>
</gene>
<keyword evidence="4 9" id="KW-0732">Signal</keyword>
<keyword evidence="11" id="KW-1185">Reference proteome</keyword>
<keyword evidence="5 9" id="KW-0378">Hydrolase</keyword>
<dbReference type="EMBL" id="JAKIXB020000023">
    <property type="protein sequence ID" value="KAL1598342.1"/>
    <property type="molecule type" value="Genomic_DNA"/>
</dbReference>
<dbReference type="Pfam" id="PF10503">
    <property type="entry name" value="Esterase_PHB"/>
    <property type="match status" value="1"/>
</dbReference>
<reference evidence="10 11" key="1">
    <citation type="submission" date="2024-02" db="EMBL/GenBank/DDBJ databases">
        <title>De novo assembly and annotation of 12 fungi associated with fruit tree decline syndrome in Ontario, Canada.</title>
        <authorList>
            <person name="Sulman M."/>
            <person name="Ellouze W."/>
            <person name="Ilyukhin E."/>
        </authorList>
    </citation>
    <scope>NUCLEOTIDE SEQUENCE [LARGE SCALE GENOMIC DNA]</scope>
    <source>
        <strain evidence="10 11">M97-236</strain>
    </source>
</reference>
<feature type="signal peptide" evidence="9">
    <location>
        <begin position="1"/>
        <end position="24"/>
    </location>
</feature>
<dbReference type="InterPro" id="IPR010126">
    <property type="entry name" value="Esterase_phb"/>
</dbReference>
<feature type="chain" id="PRO_5044970576" description="Carboxylic ester hydrolase" evidence="9">
    <location>
        <begin position="25"/>
        <end position="293"/>
    </location>
</feature>
<keyword evidence="6" id="KW-0325">Glycoprotein</keyword>
<comment type="caution">
    <text evidence="10">The sequence shown here is derived from an EMBL/GenBank/DDBJ whole genome shotgun (WGS) entry which is preliminary data.</text>
</comment>
<keyword evidence="2 9" id="KW-0719">Serine esterase</keyword>
<name>A0ABR3R1U2_9PLEO</name>
<comment type="subcellular location">
    <subcellularLocation>
        <location evidence="1 9">Secreted</location>
    </subcellularLocation>
</comment>
<evidence type="ECO:0000256" key="6">
    <source>
        <dbReference type="ARBA" id="ARBA00023180"/>
    </source>
</evidence>
<proteinExistence type="inferred from homology"/>
<dbReference type="NCBIfam" id="TIGR01840">
    <property type="entry name" value="esterase_phb"/>
    <property type="match status" value="1"/>
</dbReference>
<dbReference type="Proteomes" id="UP001521222">
    <property type="component" value="Unassembled WGS sequence"/>
</dbReference>
<evidence type="ECO:0000313" key="11">
    <source>
        <dbReference type="Proteomes" id="UP001521222"/>
    </source>
</evidence>
<keyword evidence="8 9" id="KW-0624">Polysaccharide degradation</keyword>
<comment type="function">
    <text evidence="9">Esterase involved in the hydrolysis of xylan, a major structural heterogeneous polysaccharide found in plant biomass representing the second most abundant polysaccharide in the biosphere, after cellulose.</text>
</comment>
<dbReference type="Gene3D" id="3.40.50.1820">
    <property type="entry name" value="alpha/beta hydrolase"/>
    <property type="match status" value="1"/>
</dbReference>
<evidence type="ECO:0000256" key="9">
    <source>
        <dbReference type="RuleBase" id="RU367147"/>
    </source>
</evidence>
<dbReference type="InterPro" id="IPR029058">
    <property type="entry name" value="AB_hydrolase_fold"/>
</dbReference>
<accession>A0ABR3R1U2</accession>
<dbReference type="EC" id="3.1.1.-" evidence="9"/>
<dbReference type="SUPFAM" id="SSF53474">
    <property type="entry name" value="alpha/beta-Hydrolases"/>
    <property type="match status" value="2"/>
</dbReference>
<organism evidence="10 11">
    <name type="scientific">Nothophoma quercina</name>
    <dbReference type="NCBI Taxonomy" id="749835"/>
    <lineage>
        <taxon>Eukaryota</taxon>
        <taxon>Fungi</taxon>
        <taxon>Dikarya</taxon>
        <taxon>Ascomycota</taxon>
        <taxon>Pezizomycotina</taxon>
        <taxon>Dothideomycetes</taxon>
        <taxon>Pleosporomycetidae</taxon>
        <taxon>Pleosporales</taxon>
        <taxon>Pleosporineae</taxon>
        <taxon>Didymellaceae</taxon>
        <taxon>Nothophoma</taxon>
    </lineage>
</organism>
<evidence type="ECO:0000313" key="10">
    <source>
        <dbReference type="EMBL" id="KAL1598342.1"/>
    </source>
</evidence>
<dbReference type="PANTHER" id="PTHR43037:SF3">
    <property type="entry name" value="FERULOYL ESTERASE B"/>
    <property type="match status" value="1"/>
</dbReference>
<protein>
    <recommendedName>
        <fullName evidence="9">Carboxylic ester hydrolase</fullName>
        <ecNumber evidence="9">3.1.1.-</ecNumber>
    </recommendedName>
</protein>
<dbReference type="InterPro" id="IPR050955">
    <property type="entry name" value="Plant_Biomass_Hydrol_Est"/>
</dbReference>
<evidence type="ECO:0000256" key="5">
    <source>
        <dbReference type="ARBA" id="ARBA00022801"/>
    </source>
</evidence>
<keyword evidence="3 9" id="KW-0964">Secreted</keyword>
<dbReference type="PANTHER" id="PTHR43037">
    <property type="entry name" value="UNNAMED PRODUCT-RELATED"/>
    <property type="match status" value="1"/>
</dbReference>
<evidence type="ECO:0000256" key="8">
    <source>
        <dbReference type="ARBA" id="ARBA00023326"/>
    </source>
</evidence>
<comment type="similarity">
    <text evidence="9">Belongs to the carbohydrate esterase 1 (CE1) family.</text>
</comment>